<organism evidence="7 8">
    <name type="scientific">Arthroderma otae (strain ATCC MYA-4605 / CBS 113480)</name>
    <name type="common">Microsporum canis</name>
    <dbReference type="NCBI Taxonomy" id="554155"/>
    <lineage>
        <taxon>Eukaryota</taxon>
        <taxon>Fungi</taxon>
        <taxon>Dikarya</taxon>
        <taxon>Ascomycota</taxon>
        <taxon>Pezizomycotina</taxon>
        <taxon>Eurotiomycetes</taxon>
        <taxon>Eurotiomycetidae</taxon>
        <taxon>Onygenales</taxon>
        <taxon>Arthrodermataceae</taxon>
        <taxon>Microsporum</taxon>
    </lineage>
</organism>
<dbReference type="VEuPathDB" id="FungiDB:MCYG_07215"/>
<evidence type="ECO:0000256" key="1">
    <source>
        <dbReference type="ARBA" id="ARBA00004141"/>
    </source>
</evidence>
<evidence type="ECO:0000256" key="2">
    <source>
        <dbReference type="ARBA" id="ARBA00022692"/>
    </source>
</evidence>
<evidence type="ECO:0000256" key="5">
    <source>
        <dbReference type="SAM" id="Phobius"/>
    </source>
</evidence>
<dbReference type="eggNOG" id="ENOG502SI5I">
    <property type="taxonomic scope" value="Eukaryota"/>
</dbReference>
<proteinExistence type="predicted"/>
<name>C5FXZ8_ARTOC</name>
<dbReference type="GO" id="GO:0016020">
    <property type="term" value="C:membrane"/>
    <property type="evidence" value="ECO:0007669"/>
    <property type="project" value="UniProtKB-SubCell"/>
</dbReference>
<dbReference type="GeneID" id="9225506"/>
<dbReference type="Proteomes" id="UP000002035">
    <property type="component" value="Unassembled WGS sequence"/>
</dbReference>
<keyword evidence="2 5" id="KW-0812">Transmembrane</keyword>
<feature type="transmembrane region" description="Helical" evidence="5">
    <location>
        <begin position="6"/>
        <end position="22"/>
    </location>
</feature>
<dbReference type="EMBL" id="DS995707">
    <property type="protein sequence ID" value="EEQ34396.1"/>
    <property type="molecule type" value="Genomic_DNA"/>
</dbReference>
<keyword evidence="4 5" id="KW-0472">Membrane</keyword>
<dbReference type="RefSeq" id="XP_002843432.1">
    <property type="nucleotide sequence ID" value="XM_002843386.1"/>
</dbReference>
<feature type="transmembrane region" description="Helical" evidence="5">
    <location>
        <begin position="61"/>
        <end position="78"/>
    </location>
</feature>
<evidence type="ECO:0000259" key="6">
    <source>
        <dbReference type="Pfam" id="PF13813"/>
    </source>
</evidence>
<sequence length="411" mass="45487">MEVHPVLLGGAVVASTALVVGFTEPSSIIRTAVTPVLIICSFQCITTSIDYMVRSPWASSVGGYTLTFLLHYFDIALLRGWSFETKGPSIDPGTGQSIPTDTKDKKDSAWERLKFGLGAVCSFRHIGTPYQVRNVPSFSDSDPEYIPSRSRFLLRTGLIFAASYLILDLVTFQVDTEVNLKFFSPRNIPFFARLRVISGEEIVMRIFGTIASGLTVTCVQRGSYSLVAFLSVLLGISEPQEWPPYYGSLSQAFSLRQVWAVFWHQANAAKFASMSSFIIQRVLGISRGTQLSRYARLVTIFAISALMHVLVDVAAGMPVSSSGAIRFFLTQAFGILVEDIVVSIYCGFLARGRPRPSYYYLLEKGVGFMWVGVFMVWSSPAYVYPLMYRVNTGREDSVIPFSIMKLLVSAG</sequence>
<protein>
    <submittedName>
        <fullName evidence="7">TRI7</fullName>
    </submittedName>
</protein>
<comment type="subcellular location">
    <subcellularLocation>
        <location evidence="1">Membrane</location>
        <topology evidence="1">Multi-pass membrane protein</topology>
    </subcellularLocation>
</comment>
<evidence type="ECO:0000313" key="8">
    <source>
        <dbReference type="Proteomes" id="UP000002035"/>
    </source>
</evidence>
<keyword evidence="8" id="KW-1185">Reference proteome</keyword>
<dbReference type="Pfam" id="PF13813">
    <property type="entry name" value="MBOAT_2"/>
    <property type="match status" value="1"/>
</dbReference>
<feature type="transmembrane region" description="Helical" evidence="5">
    <location>
        <begin position="29"/>
        <end position="49"/>
    </location>
</feature>
<evidence type="ECO:0000256" key="3">
    <source>
        <dbReference type="ARBA" id="ARBA00022989"/>
    </source>
</evidence>
<feature type="transmembrane region" description="Helical" evidence="5">
    <location>
        <begin position="294"/>
        <end position="315"/>
    </location>
</feature>
<dbReference type="HOGENOM" id="CLU_032731_0_1_1"/>
<dbReference type="OMA" id="FRHIGTP"/>
<feature type="transmembrane region" description="Helical" evidence="5">
    <location>
        <begin position="327"/>
        <end position="350"/>
    </location>
</feature>
<evidence type="ECO:0000256" key="4">
    <source>
        <dbReference type="ARBA" id="ARBA00023136"/>
    </source>
</evidence>
<reference evidence="8" key="1">
    <citation type="journal article" date="2012" name="MBio">
        <title>Comparative genome analysis of Trichophyton rubrum and related dermatophytes reveals candidate genes involved in infection.</title>
        <authorList>
            <person name="Martinez D.A."/>
            <person name="Oliver B.G."/>
            <person name="Graeser Y."/>
            <person name="Goldberg J.M."/>
            <person name="Li W."/>
            <person name="Martinez-Rossi N.M."/>
            <person name="Monod M."/>
            <person name="Shelest E."/>
            <person name="Barton R.C."/>
            <person name="Birch E."/>
            <person name="Brakhage A.A."/>
            <person name="Chen Z."/>
            <person name="Gurr S.J."/>
            <person name="Heiman D."/>
            <person name="Heitman J."/>
            <person name="Kosti I."/>
            <person name="Rossi A."/>
            <person name="Saif S."/>
            <person name="Samalova M."/>
            <person name="Saunders C.W."/>
            <person name="Shea T."/>
            <person name="Summerbell R.C."/>
            <person name="Xu J."/>
            <person name="Young S."/>
            <person name="Zeng Q."/>
            <person name="Birren B.W."/>
            <person name="Cuomo C.A."/>
            <person name="White T.C."/>
        </authorList>
    </citation>
    <scope>NUCLEOTIDE SEQUENCE [LARGE SCALE GENOMIC DNA]</scope>
    <source>
        <strain evidence="8">ATCC MYA-4605 / CBS 113480</strain>
    </source>
</reference>
<gene>
    <name evidence="7" type="ORF">MCYG_07215</name>
</gene>
<keyword evidence="3 5" id="KW-1133">Transmembrane helix</keyword>
<dbReference type="InterPro" id="IPR032805">
    <property type="entry name" value="Wax_synthase_dom"/>
</dbReference>
<evidence type="ECO:0000313" key="7">
    <source>
        <dbReference type="EMBL" id="EEQ34396.1"/>
    </source>
</evidence>
<dbReference type="STRING" id="554155.C5FXZ8"/>
<dbReference type="OrthoDB" id="1077582at2759"/>
<accession>C5FXZ8</accession>
<feature type="domain" description="Wax synthase" evidence="6">
    <location>
        <begin position="242"/>
        <end position="329"/>
    </location>
</feature>
<dbReference type="AlphaFoldDB" id="C5FXZ8"/>
<feature type="transmembrane region" description="Helical" evidence="5">
    <location>
        <begin position="365"/>
        <end position="384"/>
    </location>
</feature>
<feature type="transmembrane region" description="Helical" evidence="5">
    <location>
        <begin position="152"/>
        <end position="174"/>
    </location>
</feature>